<dbReference type="InterPro" id="IPR004101">
    <property type="entry name" value="Mur_ligase_C"/>
</dbReference>
<feature type="binding site" evidence="7">
    <location>
        <position position="461"/>
    </location>
    <ligand>
        <name>meso-2,6-diaminopimelate</name>
        <dbReference type="ChEBI" id="CHEBI:57791"/>
    </ligand>
</feature>
<dbReference type="EC" id="6.3.2.13" evidence="7"/>
<evidence type="ECO:0000259" key="11">
    <source>
        <dbReference type="Pfam" id="PF08245"/>
    </source>
</evidence>
<name>A0A517SFV0_9PLAN</name>
<dbReference type="OrthoDB" id="9800958at2"/>
<dbReference type="SUPFAM" id="SSF53244">
    <property type="entry name" value="MurD-like peptide ligases, peptide-binding domain"/>
    <property type="match status" value="1"/>
</dbReference>
<feature type="binding site" evidence="7">
    <location>
        <position position="185"/>
    </location>
    <ligand>
        <name>UDP-N-acetyl-alpha-D-muramoyl-L-alanyl-D-glutamate</name>
        <dbReference type="ChEBI" id="CHEBI:83900"/>
    </ligand>
</feature>
<dbReference type="Proteomes" id="UP000315700">
    <property type="component" value="Chromosome"/>
</dbReference>
<evidence type="ECO:0000259" key="10">
    <source>
        <dbReference type="Pfam" id="PF02875"/>
    </source>
</evidence>
<dbReference type="Gene3D" id="3.40.1190.10">
    <property type="entry name" value="Mur-like, catalytic domain"/>
    <property type="match status" value="1"/>
</dbReference>
<dbReference type="SUPFAM" id="SSF63418">
    <property type="entry name" value="MurE/MurF N-terminal domain"/>
    <property type="match status" value="1"/>
</dbReference>
<dbReference type="Gene3D" id="3.40.1390.10">
    <property type="entry name" value="MurE/MurF, N-terminal domain"/>
    <property type="match status" value="1"/>
</dbReference>
<feature type="binding site" evidence="7">
    <location>
        <begin position="116"/>
        <end position="122"/>
    </location>
    <ligand>
        <name>ATP</name>
        <dbReference type="ChEBI" id="CHEBI:30616"/>
    </ligand>
</feature>
<dbReference type="GO" id="GO:0008765">
    <property type="term" value="F:UDP-N-acetylmuramoylalanyl-D-glutamate-2,6-diaminopimelate ligase activity"/>
    <property type="evidence" value="ECO:0007669"/>
    <property type="project" value="UniProtKB-UniRule"/>
</dbReference>
<dbReference type="InterPro" id="IPR036615">
    <property type="entry name" value="Mur_ligase_C_dom_sf"/>
</dbReference>
<evidence type="ECO:0000256" key="4">
    <source>
        <dbReference type="ARBA" id="ARBA00022984"/>
    </source>
</evidence>
<dbReference type="InParanoid" id="A0A517SFV0"/>
<keyword evidence="7" id="KW-0963">Cytoplasm</keyword>
<dbReference type="UniPathway" id="UPA00219"/>
<keyword evidence="7 12" id="KW-0436">Ligase</keyword>
<comment type="caution">
    <text evidence="7">Lacks conserved residue(s) required for the propagation of feature annotation.</text>
</comment>
<evidence type="ECO:0000256" key="3">
    <source>
        <dbReference type="ARBA" id="ARBA00022960"/>
    </source>
</evidence>
<reference evidence="12 13" key="1">
    <citation type="submission" date="2019-02" db="EMBL/GenBank/DDBJ databases">
        <title>Deep-cultivation of Planctomycetes and their phenomic and genomic characterization uncovers novel biology.</title>
        <authorList>
            <person name="Wiegand S."/>
            <person name="Jogler M."/>
            <person name="Boedeker C."/>
            <person name="Pinto D."/>
            <person name="Vollmers J."/>
            <person name="Rivas-Marin E."/>
            <person name="Kohn T."/>
            <person name="Peeters S.H."/>
            <person name="Heuer A."/>
            <person name="Rast P."/>
            <person name="Oberbeckmann S."/>
            <person name="Bunk B."/>
            <person name="Jeske O."/>
            <person name="Meyerdierks A."/>
            <person name="Storesund J.E."/>
            <person name="Kallscheuer N."/>
            <person name="Luecker S."/>
            <person name="Lage O.M."/>
            <person name="Pohl T."/>
            <person name="Merkel B.J."/>
            <person name="Hornburger P."/>
            <person name="Mueller R.-W."/>
            <person name="Bruemmer F."/>
            <person name="Labrenz M."/>
            <person name="Spormann A.M."/>
            <person name="Op den Camp H."/>
            <person name="Overmann J."/>
            <person name="Amann R."/>
            <person name="Jetten M.S.M."/>
            <person name="Mascher T."/>
            <person name="Medema M.H."/>
            <person name="Devos D.P."/>
            <person name="Kaster A.-K."/>
            <person name="Ovreas L."/>
            <person name="Rohde M."/>
            <person name="Galperin M.Y."/>
            <person name="Jogler C."/>
        </authorList>
    </citation>
    <scope>NUCLEOTIDE SEQUENCE [LARGE SCALE GENOMIC DNA]</scope>
    <source>
        <strain evidence="12 13">Pan44</strain>
    </source>
</reference>
<dbReference type="InterPro" id="IPR013221">
    <property type="entry name" value="Mur_ligase_cen"/>
</dbReference>
<dbReference type="EMBL" id="CP036271">
    <property type="protein sequence ID" value="QDT55006.1"/>
    <property type="molecule type" value="Genomic_DNA"/>
</dbReference>
<feature type="binding site" evidence="7">
    <location>
        <begin position="158"/>
        <end position="159"/>
    </location>
    <ligand>
        <name>UDP-N-acetyl-alpha-D-muramoyl-L-alanyl-D-glutamate</name>
        <dbReference type="ChEBI" id="CHEBI:83900"/>
    </ligand>
</feature>
<dbReference type="PANTHER" id="PTHR23135">
    <property type="entry name" value="MUR LIGASE FAMILY MEMBER"/>
    <property type="match status" value="1"/>
</dbReference>
<gene>
    <name evidence="7 12" type="primary">murE</name>
    <name evidence="12" type="ORF">Pan44_30470</name>
</gene>
<evidence type="ECO:0000259" key="9">
    <source>
        <dbReference type="Pfam" id="PF01225"/>
    </source>
</evidence>
<feature type="domain" description="Mur ligase N-terminal catalytic" evidence="9">
    <location>
        <begin position="36"/>
        <end position="90"/>
    </location>
</feature>
<feature type="modified residue" description="N6-carboxylysine" evidence="7">
    <location>
        <position position="225"/>
    </location>
</feature>
<feature type="binding site" evidence="7">
    <location>
        <position position="387"/>
    </location>
    <ligand>
        <name>meso-2,6-diaminopimelate</name>
        <dbReference type="ChEBI" id="CHEBI:57791"/>
    </ligand>
</feature>
<keyword evidence="7" id="KW-0460">Magnesium</keyword>
<organism evidence="12 13">
    <name type="scientific">Caulifigura coniformis</name>
    <dbReference type="NCBI Taxonomy" id="2527983"/>
    <lineage>
        <taxon>Bacteria</taxon>
        <taxon>Pseudomonadati</taxon>
        <taxon>Planctomycetota</taxon>
        <taxon>Planctomycetia</taxon>
        <taxon>Planctomycetales</taxon>
        <taxon>Planctomycetaceae</taxon>
        <taxon>Caulifigura</taxon>
    </lineage>
</organism>
<dbReference type="Gene3D" id="3.90.190.20">
    <property type="entry name" value="Mur ligase, C-terminal domain"/>
    <property type="match status" value="1"/>
</dbReference>
<evidence type="ECO:0000256" key="1">
    <source>
        <dbReference type="ARBA" id="ARBA00005898"/>
    </source>
</evidence>
<comment type="similarity">
    <text evidence="1 7">Belongs to the MurCDEF family. MurE subfamily.</text>
</comment>
<feature type="binding site" evidence="7">
    <location>
        <position position="465"/>
    </location>
    <ligand>
        <name>meso-2,6-diaminopimelate</name>
        <dbReference type="ChEBI" id="CHEBI:57791"/>
    </ligand>
</feature>
<feature type="short sequence motif" description="Meso-diaminopimelate recognition motif" evidence="7">
    <location>
        <begin position="410"/>
        <end position="413"/>
    </location>
</feature>
<dbReference type="HAMAP" id="MF_00208">
    <property type="entry name" value="MurE"/>
    <property type="match status" value="1"/>
</dbReference>
<dbReference type="InterPro" id="IPR000713">
    <property type="entry name" value="Mur_ligase_N"/>
</dbReference>
<dbReference type="GO" id="GO:0071555">
    <property type="term" value="P:cell wall organization"/>
    <property type="evidence" value="ECO:0007669"/>
    <property type="project" value="UniProtKB-KW"/>
</dbReference>
<keyword evidence="7" id="KW-0067">ATP-binding</keyword>
<dbReference type="RefSeq" id="WP_145030808.1">
    <property type="nucleotide sequence ID" value="NZ_CP036271.1"/>
</dbReference>
<dbReference type="NCBIfam" id="NF001126">
    <property type="entry name" value="PRK00139.1-4"/>
    <property type="match status" value="1"/>
</dbReference>
<dbReference type="Pfam" id="PF02875">
    <property type="entry name" value="Mur_ligase_C"/>
    <property type="match status" value="1"/>
</dbReference>
<dbReference type="KEGG" id="ccos:Pan44_30470"/>
<dbReference type="FunCoup" id="A0A517SFV0">
    <property type="interactions" value="544"/>
</dbReference>
<dbReference type="InterPro" id="IPR036565">
    <property type="entry name" value="Mur-like_cat_sf"/>
</dbReference>
<dbReference type="SUPFAM" id="SSF53623">
    <property type="entry name" value="MurD-like peptide ligases, catalytic domain"/>
    <property type="match status" value="1"/>
</dbReference>
<dbReference type="AlphaFoldDB" id="A0A517SFV0"/>
<sequence length="498" mass="53828">MQRTRSTSATVNLRRLFPSASFVGCAEMAVSQATEDSRQCTPGCLFAAIPGTRQNGQEFVDDALARGAAVVLTSQPLARVRVNQCIVGDVRAAYSELCQALAGLPARRLGIVGVTGTNGKTTTTWLVRAILEANRKHTGLLGTVEYSDGINSEPATLTTPDSKSLANWLESMVASKTPYAAIELSSHALQLSRAAGIHLDVATVTNITRDHFDFHGSFENYKTSKSRMLWMVKRGGLVVLNADDPGSASLAEVVPSSSRLMTFGIENPADVVGRIIEQSNIGSRFVVEHGAEEFEFFTPLIGRHNIENCLAAIASCRHFGLSLDSMADGINTLSTVPGRLELIEGRQPFRVFVDYAHTDDALRNVIKAVRPTTRGRVIVVFGAGGDRDVEKRPLMGQAASTADLCVVTSDNPRSEDPDQIIAQIVAGIPAHTKKHIEVDRETAIAWAIRHAKPGDTVLVCGKGHERVQVIGTERVPFDDAAACRQHLFHYRIPKRAAS</sequence>
<protein>
    <recommendedName>
        <fullName evidence="7">UDP-N-acetylmuramoyl-L-alanyl-D-glutamate--2,6-diaminopimelate ligase</fullName>
        <ecNumber evidence="7">6.3.2.13</ecNumber>
    </recommendedName>
    <alternativeName>
        <fullName evidence="7">Meso-A2pm-adding enzyme</fullName>
    </alternativeName>
    <alternativeName>
        <fullName evidence="7">Meso-diaminopimelate-adding enzyme</fullName>
    </alternativeName>
    <alternativeName>
        <fullName evidence="7">UDP-MurNAc-L-Ala-D-Glu:meso-diaminopimelate ligase</fullName>
    </alternativeName>
    <alternativeName>
        <fullName evidence="7">UDP-MurNAc-tripeptide synthetase</fullName>
    </alternativeName>
    <alternativeName>
        <fullName evidence="7">UDP-N-acetylmuramyl-tripeptide synthetase</fullName>
    </alternativeName>
</protein>
<evidence type="ECO:0000313" key="12">
    <source>
        <dbReference type="EMBL" id="QDT55006.1"/>
    </source>
</evidence>
<dbReference type="InterPro" id="IPR005761">
    <property type="entry name" value="UDP-N-AcMur-Glu-dNH2Pim_ligase"/>
</dbReference>
<evidence type="ECO:0000256" key="7">
    <source>
        <dbReference type="HAMAP-Rule" id="MF_00208"/>
    </source>
</evidence>
<accession>A0A517SFV0</accession>
<dbReference type="Pfam" id="PF01225">
    <property type="entry name" value="Mur_ligase"/>
    <property type="match status" value="1"/>
</dbReference>
<evidence type="ECO:0000256" key="5">
    <source>
        <dbReference type="ARBA" id="ARBA00023306"/>
    </source>
</evidence>
<dbReference type="GO" id="GO:0051301">
    <property type="term" value="P:cell division"/>
    <property type="evidence" value="ECO:0007669"/>
    <property type="project" value="UniProtKB-KW"/>
</dbReference>
<comment type="subcellular location">
    <subcellularLocation>
        <location evidence="7 8">Cytoplasm</location>
    </subcellularLocation>
</comment>
<evidence type="ECO:0000313" key="13">
    <source>
        <dbReference type="Proteomes" id="UP000315700"/>
    </source>
</evidence>
<feature type="domain" description="Mur ligase C-terminal" evidence="10">
    <location>
        <begin position="338"/>
        <end position="463"/>
    </location>
</feature>
<dbReference type="PANTHER" id="PTHR23135:SF4">
    <property type="entry name" value="UDP-N-ACETYLMURAMOYL-L-ALANYL-D-GLUTAMATE--2,6-DIAMINOPIMELATE LIGASE MURE HOMOLOG, CHLOROPLASTIC"/>
    <property type="match status" value="1"/>
</dbReference>
<evidence type="ECO:0000256" key="2">
    <source>
        <dbReference type="ARBA" id="ARBA00022618"/>
    </source>
</evidence>
<proteinExistence type="inferred from homology"/>
<dbReference type="NCBIfam" id="TIGR01085">
    <property type="entry name" value="murE"/>
    <property type="match status" value="1"/>
</dbReference>
<evidence type="ECO:0000256" key="6">
    <source>
        <dbReference type="ARBA" id="ARBA00023316"/>
    </source>
</evidence>
<comment type="pathway">
    <text evidence="7 8">Cell wall biogenesis; peptidoglycan biosynthesis.</text>
</comment>
<comment type="catalytic activity">
    <reaction evidence="7">
        <text>UDP-N-acetyl-alpha-D-muramoyl-L-alanyl-D-glutamate + meso-2,6-diaminopimelate + ATP = UDP-N-acetyl-alpha-D-muramoyl-L-alanyl-gamma-D-glutamyl-meso-2,6-diaminopimelate + ADP + phosphate + H(+)</text>
        <dbReference type="Rhea" id="RHEA:23676"/>
        <dbReference type="ChEBI" id="CHEBI:15378"/>
        <dbReference type="ChEBI" id="CHEBI:30616"/>
        <dbReference type="ChEBI" id="CHEBI:43474"/>
        <dbReference type="ChEBI" id="CHEBI:57791"/>
        <dbReference type="ChEBI" id="CHEBI:83900"/>
        <dbReference type="ChEBI" id="CHEBI:83905"/>
        <dbReference type="ChEBI" id="CHEBI:456216"/>
        <dbReference type="EC" id="6.3.2.13"/>
    </reaction>
</comment>
<keyword evidence="7" id="KW-0547">Nucleotide-binding</keyword>
<keyword evidence="2 7" id="KW-0132">Cell division</keyword>
<dbReference type="GO" id="GO:0009252">
    <property type="term" value="P:peptidoglycan biosynthetic process"/>
    <property type="evidence" value="ECO:0007669"/>
    <property type="project" value="UniProtKB-UniRule"/>
</dbReference>
<comment type="cofactor">
    <cofactor evidence="7">
        <name>Mg(2+)</name>
        <dbReference type="ChEBI" id="CHEBI:18420"/>
    </cofactor>
</comment>
<keyword evidence="6 7" id="KW-0961">Cell wall biogenesis/degradation</keyword>
<keyword evidence="3 7" id="KW-0133">Cell shape</keyword>
<evidence type="ECO:0000256" key="8">
    <source>
        <dbReference type="RuleBase" id="RU004135"/>
    </source>
</evidence>
<dbReference type="GO" id="GO:0008360">
    <property type="term" value="P:regulation of cell shape"/>
    <property type="evidence" value="ECO:0007669"/>
    <property type="project" value="UniProtKB-KW"/>
</dbReference>
<keyword evidence="13" id="KW-1185">Reference proteome</keyword>
<dbReference type="InterPro" id="IPR035911">
    <property type="entry name" value="MurE/MurF_N"/>
</dbReference>
<dbReference type="Pfam" id="PF08245">
    <property type="entry name" value="Mur_ligase_M"/>
    <property type="match status" value="1"/>
</dbReference>
<keyword evidence="5 7" id="KW-0131">Cell cycle</keyword>
<keyword evidence="4 7" id="KW-0573">Peptidoglycan synthesis</keyword>
<dbReference type="GO" id="GO:0000287">
    <property type="term" value="F:magnesium ion binding"/>
    <property type="evidence" value="ECO:0007669"/>
    <property type="project" value="UniProtKB-UniRule"/>
</dbReference>
<feature type="domain" description="Mur ligase central" evidence="11">
    <location>
        <begin position="114"/>
        <end position="315"/>
    </location>
</feature>
<feature type="binding site" evidence="7">
    <location>
        <begin position="410"/>
        <end position="413"/>
    </location>
    <ligand>
        <name>meso-2,6-diaminopimelate</name>
        <dbReference type="ChEBI" id="CHEBI:57791"/>
    </ligand>
</feature>
<comment type="function">
    <text evidence="7">Catalyzes the addition of meso-diaminopimelic acid to the nucleotide precursor UDP-N-acetylmuramoyl-L-alanyl-D-glutamate (UMAG) in the biosynthesis of bacterial cell-wall peptidoglycan.</text>
</comment>
<feature type="binding site" evidence="7">
    <location>
        <position position="193"/>
    </location>
    <ligand>
        <name>UDP-N-acetyl-alpha-D-muramoyl-L-alanyl-D-glutamate</name>
        <dbReference type="ChEBI" id="CHEBI:83900"/>
    </ligand>
</feature>
<dbReference type="GO" id="GO:0005524">
    <property type="term" value="F:ATP binding"/>
    <property type="evidence" value="ECO:0007669"/>
    <property type="project" value="UniProtKB-UniRule"/>
</dbReference>
<comment type="PTM">
    <text evidence="7">Carboxylation is probably crucial for Mg(2+) binding and, consequently, for the gamma-phosphate positioning of ATP.</text>
</comment>
<dbReference type="GO" id="GO:0005737">
    <property type="term" value="C:cytoplasm"/>
    <property type="evidence" value="ECO:0007669"/>
    <property type="project" value="UniProtKB-SubCell"/>
</dbReference>
<feature type="binding site" evidence="7">
    <location>
        <position position="37"/>
    </location>
    <ligand>
        <name>UDP-N-acetyl-alpha-D-muramoyl-L-alanyl-D-glutamate</name>
        <dbReference type="ChEBI" id="CHEBI:83900"/>
    </ligand>
</feature>